<dbReference type="RefSeq" id="WP_161352556.1">
    <property type="nucleotide sequence ID" value="NZ_WTUX01000019.1"/>
</dbReference>
<feature type="domain" description="Nitroreductase" evidence="4">
    <location>
        <begin position="12"/>
        <end position="198"/>
    </location>
</feature>
<keyword evidence="3" id="KW-0560">Oxidoreductase</keyword>
<dbReference type="SUPFAM" id="SSF55469">
    <property type="entry name" value="FMN-dependent nitroreductase-like"/>
    <property type="match status" value="1"/>
</dbReference>
<evidence type="ECO:0000313" key="5">
    <source>
        <dbReference type="EMBL" id="MZR14432.1"/>
    </source>
</evidence>
<dbReference type="PANTHER" id="PTHR23026">
    <property type="entry name" value="NADPH NITROREDUCTASE"/>
    <property type="match status" value="1"/>
</dbReference>
<keyword evidence="6" id="KW-1185">Reference proteome</keyword>
<evidence type="ECO:0000256" key="1">
    <source>
        <dbReference type="ARBA" id="ARBA00022630"/>
    </source>
</evidence>
<proteinExistence type="predicted"/>
<dbReference type="EMBL" id="WTUX01000019">
    <property type="protein sequence ID" value="MZR14432.1"/>
    <property type="molecule type" value="Genomic_DNA"/>
</dbReference>
<evidence type="ECO:0000256" key="2">
    <source>
        <dbReference type="ARBA" id="ARBA00022643"/>
    </source>
</evidence>
<evidence type="ECO:0000259" key="4">
    <source>
        <dbReference type="Pfam" id="PF00881"/>
    </source>
</evidence>
<dbReference type="Gene3D" id="3.40.109.10">
    <property type="entry name" value="NADH Oxidase"/>
    <property type="match status" value="1"/>
</dbReference>
<accession>A0A845M5F2</accession>
<dbReference type="PANTHER" id="PTHR23026:SF90">
    <property type="entry name" value="IODOTYROSINE DEIODINASE 1"/>
    <property type="match status" value="1"/>
</dbReference>
<gene>
    <name evidence="5" type="ORF">GQE99_15545</name>
</gene>
<dbReference type="InterPro" id="IPR050627">
    <property type="entry name" value="Nitroreductase/BluB"/>
</dbReference>
<reference evidence="5 6" key="1">
    <citation type="submission" date="2019-12" db="EMBL/GenBank/DDBJ databases">
        <title>Maritimibacter sp. nov. sp. isolated from sea sand.</title>
        <authorList>
            <person name="Kim J."/>
            <person name="Jeong S.E."/>
            <person name="Jung H.S."/>
            <person name="Jeon C.O."/>
        </authorList>
    </citation>
    <scope>NUCLEOTIDE SEQUENCE [LARGE SCALE GENOMIC DNA]</scope>
    <source>
        <strain evidence="5 6">DP07</strain>
    </source>
</reference>
<keyword evidence="1" id="KW-0285">Flavoprotein</keyword>
<dbReference type="GO" id="GO:0016491">
    <property type="term" value="F:oxidoreductase activity"/>
    <property type="evidence" value="ECO:0007669"/>
    <property type="project" value="UniProtKB-KW"/>
</dbReference>
<dbReference type="Proteomes" id="UP000467322">
    <property type="component" value="Unassembled WGS sequence"/>
</dbReference>
<protein>
    <submittedName>
        <fullName evidence="5">Nitroreductase</fullName>
    </submittedName>
</protein>
<dbReference type="Pfam" id="PF00881">
    <property type="entry name" value="Nitroreductase"/>
    <property type="match status" value="1"/>
</dbReference>
<dbReference type="AlphaFoldDB" id="A0A845M5F2"/>
<organism evidence="5 6">
    <name type="scientific">Maritimibacter harenae</name>
    <dbReference type="NCBI Taxonomy" id="2606218"/>
    <lineage>
        <taxon>Bacteria</taxon>
        <taxon>Pseudomonadati</taxon>
        <taxon>Pseudomonadota</taxon>
        <taxon>Alphaproteobacteria</taxon>
        <taxon>Rhodobacterales</taxon>
        <taxon>Roseobacteraceae</taxon>
        <taxon>Maritimibacter</taxon>
    </lineage>
</organism>
<name>A0A845M5F2_9RHOB</name>
<evidence type="ECO:0000256" key="3">
    <source>
        <dbReference type="ARBA" id="ARBA00023002"/>
    </source>
</evidence>
<evidence type="ECO:0000313" key="6">
    <source>
        <dbReference type="Proteomes" id="UP000467322"/>
    </source>
</evidence>
<comment type="caution">
    <text evidence="5">The sequence shown here is derived from an EMBL/GenBank/DDBJ whole genome shotgun (WGS) entry which is preliminary data.</text>
</comment>
<dbReference type="InterPro" id="IPR029479">
    <property type="entry name" value="Nitroreductase"/>
</dbReference>
<dbReference type="InterPro" id="IPR000415">
    <property type="entry name" value="Nitroreductase-like"/>
</dbReference>
<dbReference type="CDD" id="cd02136">
    <property type="entry name" value="PnbA_NfnB-like"/>
    <property type="match status" value="1"/>
</dbReference>
<sequence>MTRYDTLYDILEARHSCRAFRPDQVDRADIEAILLAAQRVPSWCNAQPWEVSITSGERTDALRAAMNDAVNAGKPAPDVPFPEGYSGLHRDRRRACGWQLYEAVGVEKGDRAGSAREMMKNYEFFGAPHVAMISSGRELGTYGALDTGGFVTAFTLAAEARGIATIAQAAPAAFSPALHDFFGLGEDRLALCVISFGYADPDHPANSFRTARAPLSEWVSWQD</sequence>
<keyword evidence="2" id="KW-0288">FMN</keyword>